<evidence type="ECO:0000313" key="2">
    <source>
        <dbReference type="EMBL" id="MFC3182082.1"/>
    </source>
</evidence>
<name>A0ABV7J3X9_9RHOB</name>
<keyword evidence="2" id="KW-0315">Glutamine amidotransferase</keyword>
<accession>A0ABV7J3X9</accession>
<organism evidence="2 3">
    <name type="scientific">Cypionkella sinensis</name>
    <dbReference type="NCBI Taxonomy" id="1756043"/>
    <lineage>
        <taxon>Bacteria</taxon>
        <taxon>Pseudomonadati</taxon>
        <taxon>Pseudomonadota</taxon>
        <taxon>Alphaproteobacteria</taxon>
        <taxon>Rhodobacterales</taxon>
        <taxon>Paracoccaceae</taxon>
        <taxon>Cypionkella</taxon>
    </lineage>
</organism>
<dbReference type="Proteomes" id="UP001595547">
    <property type="component" value="Unassembled WGS sequence"/>
</dbReference>
<comment type="caution">
    <text evidence="2">The sequence shown here is derived from an EMBL/GenBank/DDBJ whole genome shotgun (WGS) entry which is preliminary data.</text>
</comment>
<dbReference type="EMBL" id="JBHRTO010000001">
    <property type="protein sequence ID" value="MFC3182082.1"/>
    <property type="molecule type" value="Genomic_DNA"/>
</dbReference>
<feature type="domain" description="Glutamine amidotransferase" evidence="1">
    <location>
        <begin position="54"/>
        <end position="180"/>
    </location>
</feature>
<dbReference type="RefSeq" id="WP_380073662.1">
    <property type="nucleotide sequence ID" value="NZ_JBHRTO010000001.1"/>
</dbReference>
<dbReference type="InterPro" id="IPR044992">
    <property type="entry name" value="ChyE-like"/>
</dbReference>
<evidence type="ECO:0000259" key="1">
    <source>
        <dbReference type="Pfam" id="PF00117"/>
    </source>
</evidence>
<dbReference type="InterPro" id="IPR017926">
    <property type="entry name" value="GATASE"/>
</dbReference>
<dbReference type="Pfam" id="PF00117">
    <property type="entry name" value="GATase"/>
    <property type="match status" value="1"/>
</dbReference>
<dbReference type="Gene3D" id="3.40.50.880">
    <property type="match status" value="1"/>
</dbReference>
<dbReference type="PROSITE" id="PS51273">
    <property type="entry name" value="GATASE_TYPE_1"/>
    <property type="match status" value="1"/>
</dbReference>
<dbReference type="PANTHER" id="PTHR42695:SF5">
    <property type="entry name" value="GLUTAMINE AMIDOTRANSFERASE YLR126C-RELATED"/>
    <property type="match status" value="1"/>
</dbReference>
<sequence>MHIAVLVANTDESAFAQGHPKDGAKFATLLHEQRPDWRVSSFSVKDGEFPAAGAQFDGWIITGSPASVHDSDAWVAQLFGLIRQIVARGDRLFGACFGHQAIALALGGVVGDNPGGWVFGAVDTVMEGQQIRLYAAHKEQVLVVPEGAVVLGGNAECAVGSFAIGRSVLTTQYHPEMTHGFMAALVAEYAGKLPTEVAAQARASLNTPADRDVIAGRMVRFFDENRL</sequence>
<keyword evidence="3" id="KW-1185">Reference proteome</keyword>
<dbReference type="PANTHER" id="PTHR42695">
    <property type="entry name" value="GLUTAMINE AMIDOTRANSFERASE YLR126C-RELATED"/>
    <property type="match status" value="1"/>
</dbReference>
<proteinExistence type="predicted"/>
<reference evidence="3" key="1">
    <citation type="journal article" date="2019" name="Int. J. Syst. Evol. Microbiol.">
        <title>The Global Catalogue of Microorganisms (GCM) 10K type strain sequencing project: providing services to taxonomists for standard genome sequencing and annotation.</title>
        <authorList>
            <consortium name="The Broad Institute Genomics Platform"/>
            <consortium name="The Broad Institute Genome Sequencing Center for Infectious Disease"/>
            <person name="Wu L."/>
            <person name="Ma J."/>
        </authorList>
    </citation>
    <scope>NUCLEOTIDE SEQUENCE [LARGE SCALE GENOMIC DNA]</scope>
    <source>
        <strain evidence="3">KCTC 52039</strain>
    </source>
</reference>
<protein>
    <submittedName>
        <fullName evidence="2">Type 1 glutamine amidotransferase</fullName>
    </submittedName>
</protein>
<dbReference type="InterPro" id="IPR029062">
    <property type="entry name" value="Class_I_gatase-like"/>
</dbReference>
<evidence type="ECO:0000313" key="3">
    <source>
        <dbReference type="Proteomes" id="UP001595547"/>
    </source>
</evidence>
<gene>
    <name evidence="2" type="ORF">ACFOGH_13855</name>
</gene>
<dbReference type="SUPFAM" id="SSF52317">
    <property type="entry name" value="Class I glutamine amidotransferase-like"/>
    <property type="match status" value="1"/>
</dbReference>
<dbReference type="CDD" id="cd01741">
    <property type="entry name" value="GATase1_1"/>
    <property type="match status" value="1"/>
</dbReference>